<dbReference type="AlphaFoldDB" id="C7LSM7"/>
<feature type="active site" description="Proton acceptor" evidence="3">
    <location>
        <position position="207"/>
    </location>
</feature>
<dbReference type="RefSeq" id="WP_015773512.1">
    <property type="nucleotide sequence ID" value="NC_013173.1"/>
</dbReference>
<proteinExistence type="inferred from homology"/>
<dbReference type="PANTHER" id="PTHR32176:SF92">
    <property type="entry name" value="XYLOSE ISOMERASE"/>
    <property type="match status" value="1"/>
</dbReference>
<dbReference type="PANTHER" id="PTHR32176">
    <property type="entry name" value="XYLOSE ISOMERASE"/>
    <property type="match status" value="1"/>
</dbReference>
<dbReference type="Pfam" id="PF01734">
    <property type="entry name" value="Patatin"/>
    <property type="match status" value="1"/>
</dbReference>
<evidence type="ECO:0000256" key="2">
    <source>
        <dbReference type="ARBA" id="ARBA00023098"/>
    </source>
</evidence>
<keyword evidence="3" id="KW-0378">Hydrolase</keyword>
<dbReference type="STRING" id="525897.Dbac_1320"/>
<dbReference type="InterPro" id="IPR002641">
    <property type="entry name" value="PNPLA_dom"/>
</dbReference>
<dbReference type="SUPFAM" id="SSF52151">
    <property type="entry name" value="FabD/lysophospholipase-like"/>
    <property type="match status" value="1"/>
</dbReference>
<evidence type="ECO:0000313" key="6">
    <source>
        <dbReference type="Proteomes" id="UP000002216"/>
    </source>
</evidence>
<sequence>MCSPEDKAIPFRVLTIDGGGIRGLYTAALLKDIMDHYALLRGVKSGLDIGTGFDLIAGTSTGGILACALAKGLHPNAVVSLYREHGPSIFPSPAPSGLGWLLAWAIKHSISSSANNLALKARLEEVFGHTTLADLYKERRVALCIPAVHAGTSTSKVFKTPHDPTYTIDCLFKLSDVCLATSAAPIIFPIAEIQDPQNESRECFFIDGGLWANNPVLVGLIEALHINELNGDHDRPIEVFSVGTCSPASGDDIANPDRGVLAWHVGLKPLSLSIDAQATGHSFMATHIARYLKCEATIVRLPCSSPSSKEAKHLTLDNPSQKAVRALLNRARHDSQEVLRKIKNGDEDLCRLGRVFEIMKPFEEVYQ</sequence>
<dbReference type="GO" id="GO:0016042">
    <property type="term" value="P:lipid catabolic process"/>
    <property type="evidence" value="ECO:0007669"/>
    <property type="project" value="UniProtKB-UniRule"/>
</dbReference>
<gene>
    <name evidence="5" type="ordered locus">Dbac_1320</name>
</gene>
<feature type="domain" description="PNPLA" evidence="4">
    <location>
        <begin position="14"/>
        <end position="220"/>
    </location>
</feature>
<name>C7LSM7_DESBD</name>
<evidence type="ECO:0000256" key="3">
    <source>
        <dbReference type="PROSITE-ProRule" id="PRU01161"/>
    </source>
</evidence>
<evidence type="ECO:0000256" key="1">
    <source>
        <dbReference type="ARBA" id="ARBA00010240"/>
    </source>
</evidence>
<dbReference type="InterPro" id="IPR016035">
    <property type="entry name" value="Acyl_Trfase/lysoPLipase"/>
</dbReference>
<keyword evidence="6" id="KW-1185">Reference proteome</keyword>
<organism evidence="5 6">
    <name type="scientific">Desulfomicrobium baculatum (strain DSM 4028 / VKM B-1378 / X)</name>
    <name type="common">Desulfovibrio baculatus</name>
    <dbReference type="NCBI Taxonomy" id="525897"/>
    <lineage>
        <taxon>Bacteria</taxon>
        <taxon>Pseudomonadati</taxon>
        <taxon>Thermodesulfobacteriota</taxon>
        <taxon>Desulfovibrionia</taxon>
        <taxon>Desulfovibrionales</taxon>
        <taxon>Desulfomicrobiaceae</taxon>
        <taxon>Desulfomicrobium</taxon>
    </lineage>
</organism>
<evidence type="ECO:0000259" key="4">
    <source>
        <dbReference type="PROSITE" id="PS51635"/>
    </source>
</evidence>
<dbReference type="HOGENOM" id="CLU_000288_144_9_7"/>
<feature type="short sequence motif" description="DGA/G" evidence="3">
    <location>
        <begin position="207"/>
        <end position="209"/>
    </location>
</feature>
<feature type="short sequence motif" description="GXGXXG" evidence="3">
    <location>
        <begin position="18"/>
        <end position="23"/>
    </location>
</feature>
<keyword evidence="3" id="KW-0442">Lipid degradation</keyword>
<dbReference type="PROSITE" id="PS51635">
    <property type="entry name" value="PNPLA"/>
    <property type="match status" value="1"/>
</dbReference>
<dbReference type="NCBIfam" id="NF041079">
    <property type="entry name" value="CBASS_lipase"/>
    <property type="match status" value="1"/>
</dbReference>
<comment type="similarity">
    <text evidence="1">Belongs to the patatin family.</text>
</comment>
<protein>
    <submittedName>
        <fullName evidence="5">Patatin</fullName>
    </submittedName>
</protein>
<feature type="active site" description="Nucleophile" evidence="3">
    <location>
        <position position="60"/>
    </location>
</feature>
<accession>C7LSM7</accession>
<dbReference type="KEGG" id="dba:Dbac_1320"/>
<evidence type="ECO:0000313" key="5">
    <source>
        <dbReference type="EMBL" id="ACU89418.1"/>
    </source>
</evidence>
<dbReference type="Gene3D" id="3.40.1090.10">
    <property type="entry name" value="Cytosolic phospholipase A2 catalytic domain"/>
    <property type="match status" value="1"/>
</dbReference>
<reference evidence="5 6" key="1">
    <citation type="journal article" date="2009" name="Stand. Genomic Sci.">
        <title>Complete genome sequence of Desulfomicrobium baculatum type strain (X).</title>
        <authorList>
            <person name="Copeland A."/>
            <person name="Spring S."/>
            <person name="Goker M."/>
            <person name="Schneider S."/>
            <person name="Lapidus A."/>
            <person name="Del Rio T.G."/>
            <person name="Tice H."/>
            <person name="Cheng J.F."/>
            <person name="Chen F."/>
            <person name="Nolan M."/>
            <person name="Bruce D."/>
            <person name="Goodwin L."/>
            <person name="Pitluck S."/>
            <person name="Ivanova N."/>
            <person name="Mavrommatis K."/>
            <person name="Ovchinnikova G."/>
            <person name="Pati A."/>
            <person name="Chen A."/>
            <person name="Palaniappan K."/>
            <person name="Land M."/>
            <person name="Hauser L."/>
            <person name="Chang Y.J."/>
            <person name="Jeffries C.C."/>
            <person name="Meincke L."/>
            <person name="Sims D."/>
            <person name="Brettin T."/>
            <person name="Detter J.C."/>
            <person name="Han C."/>
            <person name="Chain P."/>
            <person name="Bristow J."/>
            <person name="Eisen J.A."/>
            <person name="Markowitz V."/>
            <person name="Hugenholtz P."/>
            <person name="Kyrpides N.C."/>
            <person name="Klenk H.P."/>
            <person name="Lucas S."/>
        </authorList>
    </citation>
    <scope>NUCLEOTIDE SEQUENCE [LARGE SCALE GENOMIC DNA]</scope>
    <source>
        <strain evidence="6">DSM 4028 / VKM B-1378 / X</strain>
    </source>
</reference>
<dbReference type="GO" id="GO:0016787">
    <property type="term" value="F:hydrolase activity"/>
    <property type="evidence" value="ECO:0007669"/>
    <property type="project" value="UniProtKB-UniRule"/>
</dbReference>
<dbReference type="EMBL" id="CP001629">
    <property type="protein sequence ID" value="ACU89418.1"/>
    <property type="molecule type" value="Genomic_DNA"/>
</dbReference>
<dbReference type="Proteomes" id="UP000002216">
    <property type="component" value="Chromosome"/>
</dbReference>
<feature type="short sequence motif" description="GXSXG" evidence="3">
    <location>
        <begin position="58"/>
        <end position="62"/>
    </location>
</feature>
<dbReference type="eggNOG" id="COG3621">
    <property type="taxonomic scope" value="Bacteria"/>
</dbReference>
<dbReference type="CDD" id="cd07199">
    <property type="entry name" value="Pat17_PNPLA8_PNPLA9_like"/>
    <property type="match status" value="1"/>
</dbReference>
<keyword evidence="2 3" id="KW-0443">Lipid metabolism</keyword>